<keyword evidence="3" id="KW-1185">Reference proteome</keyword>
<dbReference type="EMBL" id="CAICTM010000306">
    <property type="protein sequence ID" value="CAB9507446.1"/>
    <property type="molecule type" value="Genomic_DNA"/>
</dbReference>
<organism evidence="2 3">
    <name type="scientific">Seminavis robusta</name>
    <dbReference type="NCBI Taxonomy" id="568900"/>
    <lineage>
        <taxon>Eukaryota</taxon>
        <taxon>Sar</taxon>
        <taxon>Stramenopiles</taxon>
        <taxon>Ochrophyta</taxon>
        <taxon>Bacillariophyta</taxon>
        <taxon>Bacillariophyceae</taxon>
        <taxon>Bacillariophycidae</taxon>
        <taxon>Naviculales</taxon>
        <taxon>Naviculaceae</taxon>
        <taxon>Seminavis</taxon>
    </lineage>
</organism>
<evidence type="ECO:0000256" key="1">
    <source>
        <dbReference type="SAM" id="Phobius"/>
    </source>
</evidence>
<accession>A0A9N8HAR2</accession>
<evidence type="ECO:0000313" key="3">
    <source>
        <dbReference type="Proteomes" id="UP001153069"/>
    </source>
</evidence>
<dbReference type="AlphaFoldDB" id="A0A9N8HAR2"/>
<proteinExistence type="predicted"/>
<gene>
    <name evidence="2" type="ORF">SEMRO_307_G113170.2</name>
</gene>
<keyword evidence="1" id="KW-0812">Transmembrane</keyword>
<protein>
    <recommendedName>
        <fullName evidence="4">O-fucosyltransferase family protein</fullName>
    </recommendedName>
</protein>
<keyword evidence="1" id="KW-0472">Membrane</keyword>
<evidence type="ECO:0008006" key="4">
    <source>
        <dbReference type="Google" id="ProtNLM"/>
    </source>
</evidence>
<evidence type="ECO:0000313" key="2">
    <source>
        <dbReference type="EMBL" id="CAB9507446.1"/>
    </source>
</evidence>
<reference evidence="2" key="1">
    <citation type="submission" date="2020-06" db="EMBL/GenBank/DDBJ databases">
        <authorList>
            <consortium name="Plant Systems Biology data submission"/>
        </authorList>
    </citation>
    <scope>NUCLEOTIDE SEQUENCE</scope>
    <source>
        <strain evidence="2">D6</strain>
    </source>
</reference>
<feature type="transmembrane region" description="Helical" evidence="1">
    <location>
        <begin position="26"/>
        <end position="43"/>
    </location>
</feature>
<comment type="caution">
    <text evidence="2">The sequence shown here is derived from an EMBL/GenBank/DDBJ whole genome shotgun (WGS) entry which is preliminary data.</text>
</comment>
<keyword evidence="1" id="KW-1133">Transmembrane helix</keyword>
<sequence>MYKRRKNNHNKERTMVLVQHQKKAGVFRKIVICIATVLCALFVQQPQRPFEDYLGLLDNSEIKQVIQREIPTTVEENAATTDGDIQKTSLLLQKATPIQQSLNLNASKQNLAIQIPQPSSVSLDRQNNSSLAILPSHRPDHKMPQWMLEYFQWHQQQRAQLTAQNWNKGRFKFLIMRCLHSEICGGTSDRLQSLPYQLLMAYQQKRILLIYWQRPFPLEEFLLPPRGGLDWRVPEYMQQKLLAEHQDSLPLVYAPTGSKIINSPPMKQKLVVWARDQTHNHGKAVYDQYHERTKQETNRFETVFHDAWRMVLTPAPPVARKIEFWMQKLGLISGDYAAVHVRALYGVHNRSLADIQAWTKNAIHCGTQLWPPGPFLFASDSSQAQQFALDYGQQHGVPVVSRLHDTEPLHMDVRYDNATSSLGPSDYYDTFVDLYLLGNARAVAYNVGGYGKLGLIMGFDSKAGIQHQRGGVPWAHGVTGVKLHQCGLRKASTQSADGNPQTLIKRKMPFFVPPMDSPA</sequence>
<dbReference type="OrthoDB" id="524569at2759"/>
<dbReference type="Proteomes" id="UP001153069">
    <property type="component" value="Unassembled WGS sequence"/>
</dbReference>
<name>A0A9N8HAR2_9STRA</name>